<feature type="compositionally biased region" description="Low complexity" evidence="3">
    <location>
        <begin position="8"/>
        <end position="32"/>
    </location>
</feature>
<dbReference type="InterPro" id="IPR011856">
    <property type="entry name" value="tRNA_endonuc-like_dom_sf"/>
</dbReference>
<feature type="region of interest" description="Disordered" evidence="3">
    <location>
        <begin position="1"/>
        <end position="32"/>
    </location>
</feature>
<evidence type="ECO:0000313" key="4">
    <source>
        <dbReference type="EMBL" id="BAO79940.1"/>
    </source>
</evidence>
<dbReference type="GO" id="GO:0004519">
    <property type="term" value="F:endonuclease activity"/>
    <property type="evidence" value="ECO:0007669"/>
    <property type="project" value="UniProtKB-KW"/>
</dbReference>
<dbReference type="AlphaFoldDB" id="A0A060NH20"/>
<dbReference type="EMBL" id="AP014568">
    <property type="protein sequence ID" value="BAO79940.1"/>
    <property type="molecule type" value="Genomic_DNA"/>
</dbReference>
<protein>
    <recommendedName>
        <fullName evidence="2">UPF0102 protein SRAA_0086</fullName>
    </recommendedName>
</protein>
<keyword evidence="5" id="KW-1185">Reference proteome</keyword>
<dbReference type="Pfam" id="PF02021">
    <property type="entry name" value="UPF0102"/>
    <property type="match status" value="1"/>
</dbReference>
<dbReference type="Proteomes" id="UP000067461">
    <property type="component" value="Chromosome"/>
</dbReference>
<evidence type="ECO:0000313" key="5">
    <source>
        <dbReference type="Proteomes" id="UP000067461"/>
    </source>
</evidence>
<evidence type="ECO:0000256" key="2">
    <source>
        <dbReference type="HAMAP-Rule" id="MF_00048"/>
    </source>
</evidence>
<dbReference type="SUPFAM" id="SSF52980">
    <property type="entry name" value="Restriction endonuclease-like"/>
    <property type="match status" value="1"/>
</dbReference>
<dbReference type="InterPro" id="IPR011335">
    <property type="entry name" value="Restrct_endonuc-II-like"/>
</dbReference>
<keyword evidence="4" id="KW-0540">Nuclease</keyword>
<dbReference type="GO" id="GO:0003676">
    <property type="term" value="F:nucleic acid binding"/>
    <property type="evidence" value="ECO:0007669"/>
    <property type="project" value="InterPro"/>
</dbReference>
<dbReference type="NCBIfam" id="NF009150">
    <property type="entry name" value="PRK12497.1-3"/>
    <property type="match status" value="1"/>
</dbReference>
<dbReference type="HOGENOM" id="CLU_115353_1_0_4"/>
<sequence length="151" mass="16456">MNEEKKPTTTPTKAAASKAAPAAKAQAQSSKAQGDAAEAQALAYLQRQGLRLVWRNFRTPGRGGGEIDLILREPDGTLVFVEVRQRRRSSHGGAAASVSALKQRRLLFAARHYLLRLEQVPPCRFDVLALQGAGESLQIEWLRAAFCADGF</sequence>
<dbReference type="InterPro" id="IPR003509">
    <property type="entry name" value="UPF0102_YraN-like"/>
</dbReference>
<dbReference type="KEGG" id="cbaa:SRAA_0086"/>
<reference evidence="4 5" key="1">
    <citation type="journal article" date="2014" name="Nat. Commun.">
        <title>Physiological and genomic features of highly alkaliphilic hydrogen-utilizing Betaproteobacteria from a continental serpentinizing site.</title>
        <authorList>
            <person name="Suzuki S."/>
            <person name="Kuenen J.G."/>
            <person name="Schipper K."/>
            <person name="van der Velde S."/>
            <person name="Ishii S."/>
            <person name="Wu A."/>
            <person name="Sorokin D.Y."/>
            <person name="Tenney A."/>
            <person name="Meng X.Y."/>
            <person name="Morrill P.L."/>
            <person name="Kamagata Y."/>
            <person name="Muyzer G."/>
            <person name="Nealson K.H."/>
        </authorList>
    </citation>
    <scope>NUCLEOTIDE SEQUENCE [LARGE SCALE GENOMIC DNA]</scope>
    <source>
        <strain evidence="4 5">A1</strain>
    </source>
</reference>
<evidence type="ECO:0000256" key="3">
    <source>
        <dbReference type="SAM" id="MobiDB-lite"/>
    </source>
</evidence>
<evidence type="ECO:0000256" key="1">
    <source>
        <dbReference type="ARBA" id="ARBA00006738"/>
    </source>
</evidence>
<dbReference type="NCBIfam" id="TIGR00252">
    <property type="entry name" value="YraN family protein"/>
    <property type="match status" value="1"/>
</dbReference>
<dbReference type="PANTHER" id="PTHR34039:SF1">
    <property type="entry name" value="UPF0102 PROTEIN YRAN"/>
    <property type="match status" value="1"/>
</dbReference>
<proteinExistence type="inferred from homology"/>
<keyword evidence="4" id="KW-0255">Endonuclease</keyword>
<dbReference type="PANTHER" id="PTHR34039">
    <property type="entry name" value="UPF0102 PROTEIN YRAN"/>
    <property type="match status" value="1"/>
</dbReference>
<dbReference type="Gene3D" id="3.40.1350.10">
    <property type="match status" value="1"/>
</dbReference>
<dbReference type="STRING" id="1458425.SRAA_0086"/>
<name>A0A060NH20_9BURK</name>
<organism evidence="4 5">
    <name type="scientific">Serpentinimonas raichei</name>
    <dbReference type="NCBI Taxonomy" id="1458425"/>
    <lineage>
        <taxon>Bacteria</taxon>
        <taxon>Pseudomonadati</taxon>
        <taxon>Pseudomonadota</taxon>
        <taxon>Betaproteobacteria</taxon>
        <taxon>Burkholderiales</taxon>
        <taxon>Comamonadaceae</taxon>
        <taxon>Serpentinimonas</taxon>
    </lineage>
</organism>
<comment type="similarity">
    <text evidence="1 2">Belongs to the UPF0102 family.</text>
</comment>
<keyword evidence="4" id="KW-0378">Hydrolase</keyword>
<dbReference type="OrthoDB" id="9794876at2"/>
<dbReference type="RefSeq" id="WP_045530249.1">
    <property type="nucleotide sequence ID" value="NZ_AP014568.1"/>
</dbReference>
<accession>A0A060NH20</accession>
<dbReference type="HAMAP" id="MF_00048">
    <property type="entry name" value="UPF0102"/>
    <property type="match status" value="1"/>
</dbReference>
<gene>
    <name evidence="4" type="ORF">SRAA_0086</name>
</gene>